<dbReference type="AlphaFoldDB" id="A0A5A7TV78"/>
<name>A0A5A7TV78_CUCMM</name>
<dbReference type="EMBL" id="SSTE01014625">
    <property type="protein sequence ID" value="KAA0045285.1"/>
    <property type="molecule type" value="Genomic_DNA"/>
</dbReference>
<gene>
    <name evidence="1" type="ORF">E6C27_scaffold316G00420</name>
</gene>
<sequence>MGLKWRRQPLGSALPSPSLPSSILRSALLWRIYFATYRTYRPTLLFSSSIPESFLLQPRPPVPFSHSFSTSLPPHPHRMHMYRNTTLQQPSHNQILGFLHAPPLVTSSRHPLFLLLTSIQLLRVDPVDKIYVFLSGFNPNFDIVPIRILSQRPIPSLIEVSSEVRLEEDRTSAMSSLTTPAIDFAAFSAKSSTYDNERHNGKPIPICHCKKQWHTKSSVESYMIVPLEVRRCFSNNKQNPRRAYVSEFMGPSQSPKDLCLTTLGAIAQIGISQSFSLINVDGKNPRSLTLAP</sequence>
<accession>A0A5A7TV78</accession>
<proteinExistence type="predicted"/>
<organism evidence="1 2">
    <name type="scientific">Cucumis melo var. makuwa</name>
    <name type="common">Oriental melon</name>
    <dbReference type="NCBI Taxonomy" id="1194695"/>
    <lineage>
        <taxon>Eukaryota</taxon>
        <taxon>Viridiplantae</taxon>
        <taxon>Streptophyta</taxon>
        <taxon>Embryophyta</taxon>
        <taxon>Tracheophyta</taxon>
        <taxon>Spermatophyta</taxon>
        <taxon>Magnoliopsida</taxon>
        <taxon>eudicotyledons</taxon>
        <taxon>Gunneridae</taxon>
        <taxon>Pentapetalae</taxon>
        <taxon>rosids</taxon>
        <taxon>fabids</taxon>
        <taxon>Cucurbitales</taxon>
        <taxon>Cucurbitaceae</taxon>
        <taxon>Benincaseae</taxon>
        <taxon>Cucumis</taxon>
    </lineage>
</organism>
<comment type="caution">
    <text evidence="1">The sequence shown here is derived from an EMBL/GenBank/DDBJ whole genome shotgun (WGS) entry which is preliminary data.</text>
</comment>
<evidence type="ECO:0000313" key="1">
    <source>
        <dbReference type="EMBL" id="KAA0045285.1"/>
    </source>
</evidence>
<reference evidence="1 2" key="1">
    <citation type="submission" date="2019-08" db="EMBL/GenBank/DDBJ databases">
        <title>Draft genome sequences of two oriental melons (Cucumis melo L. var makuwa).</title>
        <authorList>
            <person name="Kwon S.-Y."/>
        </authorList>
    </citation>
    <scope>NUCLEOTIDE SEQUENCE [LARGE SCALE GENOMIC DNA]</scope>
    <source>
        <strain evidence="2">cv. SW 3</strain>
        <tissue evidence="1">Leaf</tissue>
    </source>
</reference>
<protein>
    <submittedName>
        <fullName evidence="1">Beta-galactosidase</fullName>
    </submittedName>
</protein>
<dbReference type="Proteomes" id="UP000321393">
    <property type="component" value="Unassembled WGS sequence"/>
</dbReference>
<evidence type="ECO:0000313" key="2">
    <source>
        <dbReference type="Proteomes" id="UP000321393"/>
    </source>
</evidence>